<proteinExistence type="predicted"/>
<dbReference type="AlphaFoldDB" id="L0F595"/>
<reference evidence="4" key="1">
    <citation type="submission" date="2012-02" db="EMBL/GenBank/DDBJ databases">
        <title>Complete sequence of Desulfitobacterium dichloroeliminans LMG P-21439.</title>
        <authorList>
            <person name="Lucas S."/>
            <person name="Han J."/>
            <person name="Lapidus A."/>
            <person name="Cheng J.-F."/>
            <person name="Goodwin L."/>
            <person name="Pitluck S."/>
            <person name="Peters L."/>
            <person name="Ovchinnikova G."/>
            <person name="Teshima H."/>
            <person name="Detter J.C."/>
            <person name="Han C."/>
            <person name="Tapia R."/>
            <person name="Land M."/>
            <person name="Hauser L."/>
            <person name="Kyrpides N."/>
            <person name="Ivanova N."/>
            <person name="Pagani I."/>
            <person name="Kruse T."/>
            <person name="de Vos W.M."/>
            <person name="Boon N."/>
            <person name="Smidt H."/>
            <person name="Woyke T."/>
        </authorList>
    </citation>
    <scope>NUCLEOTIDE SEQUENCE [LARGE SCALE GENOMIC DNA]</scope>
    <source>
        <strain evidence="4">LMG P-21439 / DCA1</strain>
    </source>
</reference>
<dbReference type="InterPro" id="IPR029044">
    <property type="entry name" value="Nucleotide-diphossugar_trans"/>
</dbReference>
<dbReference type="KEGG" id="ddl:Desdi_0838"/>
<feature type="domain" description="Glycosyltransferase 2-like" evidence="2">
    <location>
        <begin position="16"/>
        <end position="179"/>
    </location>
</feature>
<dbReference type="Pfam" id="PF00535">
    <property type="entry name" value="Glycos_transf_2"/>
    <property type="match status" value="1"/>
</dbReference>
<accession>L0F595</accession>
<protein>
    <submittedName>
        <fullName evidence="3">Glycosyl transferase</fullName>
    </submittedName>
</protein>
<keyword evidence="3" id="KW-0808">Transferase</keyword>
<dbReference type="Proteomes" id="UP000010797">
    <property type="component" value="Chromosome"/>
</dbReference>
<keyword evidence="4" id="KW-1185">Reference proteome</keyword>
<evidence type="ECO:0000256" key="1">
    <source>
        <dbReference type="SAM" id="Phobius"/>
    </source>
</evidence>
<evidence type="ECO:0000313" key="3">
    <source>
        <dbReference type="EMBL" id="AGA68362.1"/>
    </source>
</evidence>
<dbReference type="Gene3D" id="3.90.550.10">
    <property type="entry name" value="Spore Coat Polysaccharide Biosynthesis Protein SpsA, Chain A"/>
    <property type="match status" value="1"/>
</dbReference>
<dbReference type="EMBL" id="CP003344">
    <property type="protein sequence ID" value="AGA68362.1"/>
    <property type="molecule type" value="Genomic_DNA"/>
</dbReference>
<keyword evidence="1" id="KW-1133">Transmembrane helix</keyword>
<dbReference type="HOGENOM" id="CLU_025996_19_0_9"/>
<dbReference type="InterPro" id="IPR050834">
    <property type="entry name" value="Glycosyltransf_2"/>
</dbReference>
<dbReference type="GO" id="GO:0016740">
    <property type="term" value="F:transferase activity"/>
    <property type="evidence" value="ECO:0007669"/>
    <property type="project" value="UniProtKB-KW"/>
</dbReference>
<dbReference type="InterPro" id="IPR001173">
    <property type="entry name" value="Glyco_trans_2-like"/>
</dbReference>
<feature type="transmembrane region" description="Helical" evidence="1">
    <location>
        <begin position="253"/>
        <end position="272"/>
    </location>
</feature>
<keyword evidence="1" id="KW-0812">Transmembrane</keyword>
<dbReference type="eggNOG" id="COG1215">
    <property type="taxonomic scope" value="Bacteria"/>
</dbReference>
<dbReference type="PANTHER" id="PTHR43685">
    <property type="entry name" value="GLYCOSYLTRANSFERASE"/>
    <property type="match status" value="1"/>
</dbReference>
<evidence type="ECO:0000259" key="2">
    <source>
        <dbReference type="Pfam" id="PF00535"/>
    </source>
</evidence>
<organism evidence="3 4">
    <name type="scientific">Desulfitobacterium dichloroeliminans (strain LMG P-21439 / DCA1)</name>
    <dbReference type="NCBI Taxonomy" id="871963"/>
    <lineage>
        <taxon>Bacteria</taxon>
        <taxon>Bacillati</taxon>
        <taxon>Bacillota</taxon>
        <taxon>Clostridia</taxon>
        <taxon>Eubacteriales</taxon>
        <taxon>Desulfitobacteriaceae</taxon>
        <taxon>Desulfitobacterium</taxon>
    </lineage>
</organism>
<dbReference type="STRING" id="871963.Desdi_0838"/>
<name>L0F595_DESDL</name>
<keyword evidence="1" id="KW-0472">Membrane</keyword>
<feature type="transmembrane region" description="Helical" evidence="1">
    <location>
        <begin position="303"/>
        <end position="326"/>
    </location>
</feature>
<dbReference type="CDD" id="cd02525">
    <property type="entry name" value="Succinoglycan_BP_ExoA"/>
    <property type="match status" value="1"/>
</dbReference>
<evidence type="ECO:0000313" key="4">
    <source>
        <dbReference type="Proteomes" id="UP000010797"/>
    </source>
</evidence>
<dbReference type="PANTHER" id="PTHR43685:SF2">
    <property type="entry name" value="GLYCOSYLTRANSFERASE 2-LIKE DOMAIN-CONTAINING PROTEIN"/>
    <property type="match status" value="1"/>
</dbReference>
<gene>
    <name evidence="3" type="ordered locus">Desdi_0838</name>
</gene>
<dbReference type="SUPFAM" id="SSF53448">
    <property type="entry name" value="Nucleotide-diphospho-sugar transferases"/>
    <property type="match status" value="1"/>
</dbReference>
<sequence length="336" mass="37219">MNGGCLLISDAQPLVSIVIPMRNEKAYIDRCIQTFVQQTYPLEQLEIIIVDGQSTDGSREIVEELGKLYPVKLLDNPTGFTPTGMNIGLQSAQGEIGVVFSAHATAHPDFIKNSVQALKTTNAAAVGGRLINRSSGEFAKLAGKVLGHPFGVGNSKFRYSDTPDYVDTVAYGAYRMDVLKETGLFDERLIRNQDIELNYRLRKLGHTLYFDPAIESYYAPRENFTRFVQQGYGNGYWNIITARLCAQSLSWRHFVPLVFVLALLGATLLAIFTSPWWLALVAGPYLLLDLLVSARLAGSLPEFFQLVFLFPSLHISYGLGSLISLVKQIFTGVDKP</sequence>